<name>A0A816QQR1_BRANA</name>
<evidence type="ECO:0000256" key="1">
    <source>
        <dbReference type="SAM" id="MobiDB-lite"/>
    </source>
</evidence>
<evidence type="ECO:0000313" key="2">
    <source>
        <dbReference type="EMBL" id="CAF2062400.1"/>
    </source>
</evidence>
<feature type="compositionally biased region" description="Basic and acidic residues" evidence="1">
    <location>
        <begin position="183"/>
        <end position="192"/>
    </location>
</feature>
<proteinExistence type="predicted"/>
<dbReference type="AlphaFoldDB" id="A0A816QQR1"/>
<dbReference type="Proteomes" id="UP001295469">
    <property type="component" value="Chromosome C06"/>
</dbReference>
<protein>
    <submittedName>
        <fullName evidence="2">(rape) hypothetical protein</fullName>
    </submittedName>
</protein>
<feature type="compositionally biased region" description="Low complexity" evidence="1">
    <location>
        <begin position="160"/>
        <end position="170"/>
    </location>
</feature>
<dbReference type="EMBL" id="HG994370">
    <property type="protein sequence ID" value="CAF2062400.1"/>
    <property type="molecule type" value="Genomic_DNA"/>
</dbReference>
<sequence>MVFFNILLMNFRHISKFQCEIISMAISWTEEERKRATELPLRLGYHHSMEPAYETMIVPQPFMPDQLGSRGFIFDLQILMLQMLREAFTLRFMRDGLQHLASKEKKKKRRCEIFLSLFFDLCNFSRFLSYMEHIICKPLHLLSKRDICLQAFSLSSAGISTSNASGSSLRRSSRRKLVGSVEPLHRGNESKQ</sequence>
<accession>A0A816QQR1</accession>
<gene>
    <name evidence="2" type="ORF">DARMORV10_C06P38570.1</name>
</gene>
<feature type="region of interest" description="Disordered" evidence="1">
    <location>
        <begin position="159"/>
        <end position="192"/>
    </location>
</feature>
<organism evidence="2">
    <name type="scientific">Brassica napus</name>
    <name type="common">Rape</name>
    <dbReference type="NCBI Taxonomy" id="3708"/>
    <lineage>
        <taxon>Eukaryota</taxon>
        <taxon>Viridiplantae</taxon>
        <taxon>Streptophyta</taxon>
        <taxon>Embryophyta</taxon>
        <taxon>Tracheophyta</taxon>
        <taxon>Spermatophyta</taxon>
        <taxon>Magnoliopsida</taxon>
        <taxon>eudicotyledons</taxon>
        <taxon>Gunneridae</taxon>
        <taxon>Pentapetalae</taxon>
        <taxon>rosids</taxon>
        <taxon>malvids</taxon>
        <taxon>Brassicales</taxon>
        <taxon>Brassicaceae</taxon>
        <taxon>Brassiceae</taxon>
        <taxon>Brassica</taxon>
    </lineage>
</organism>
<reference evidence="2" key="1">
    <citation type="submission" date="2021-01" db="EMBL/GenBank/DDBJ databases">
        <authorList>
            <consortium name="Genoscope - CEA"/>
            <person name="William W."/>
        </authorList>
    </citation>
    <scope>NUCLEOTIDE SEQUENCE</scope>
</reference>